<keyword evidence="8" id="KW-0539">Nucleus</keyword>
<dbReference type="Proteomes" id="UP001274830">
    <property type="component" value="Unassembled WGS sequence"/>
</dbReference>
<feature type="compositionally biased region" description="Basic residues" evidence="9">
    <location>
        <begin position="594"/>
        <end position="604"/>
    </location>
</feature>
<proteinExistence type="inferred from homology"/>
<organism evidence="11 12">
    <name type="scientific">Recurvomyces mirabilis</name>
    <dbReference type="NCBI Taxonomy" id="574656"/>
    <lineage>
        <taxon>Eukaryota</taxon>
        <taxon>Fungi</taxon>
        <taxon>Dikarya</taxon>
        <taxon>Ascomycota</taxon>
        <taxon>Pezizomycotina</taxon>
        <taxon>Dothideomycetes</taxon>
        <taxon>Dothideomycetidae</taxon>
        <taxon>Mycosphaerellales</taxon>
        <taxon>Teratosphaeriaceae</taxon>
        <taxon>Recurvomyces</taxon>
    </lineage>
</organism>
<dbReference type="EMBL" id="JAUTXT010000001">
    <property type="protein sequence ID" value="KAK3680056.1"/>
    <property type="molecule type" value="Genomic_DNA"/>
</dbReference>
<evidence type="ECO:0000256" key="7">
    <source>
        <dbReference type="ARBA" id="ARBA00023125"/>
    </source>
</evidence>
<dbReference type="InterPro" id="IPR027921">
    <property type="entry name" value="NOPCHAP1"/>
</dbReference>
<dbReference type="GO" id="GO:0032210">
    <property type="term" value="P:regulation of telomere maintenance via telomerase"/>
    <property type="evidence" value="ECO:0007669"/>
    <property type="project" value="TreeGrafter"/>
</dbReference>
<keyword evidence="5" id="KW-0158">Chromosome</keyword>
<feature type="domain" description="Telomeric single stranded DNA binding POT1/Cdc13" evidence="10">
    <location>
        <begin position="7"/>
        <end position="160"/>
    </location>
</feature>
<feature type="compositionally biased region" description="Basic and acidic residues" evidence="9">
    <location>
        <begin position="785"/>
        <end position="808"/>
    </location>
</feature>
<evidence type="ECO:0000313" key="11">
    <source>
        <dbReference type="EMBL" id="KAK3680056.1"/>
    </source>
</evidence>
<dbReference type="InterPro" id="IPR012340">
    <property type="entry name" value="NA-bd_OB-fold"/>
</dbReference>
<dbReference type="GO" id="GO:0000783">
    <property type="term" value="C:nuclear telomere cap complex"/>
    <property type="evidence" value="ECO:0007669"/>
    <property type="project" value="TreeGrafter"/>
</dbReference>
<comment type="subcellular location">
    <subcellularLocation>
        <location evidence="2">Chromosome</location>
        <location evidence="2">Telomere</location>
    </subcellularLocation>
    <subcellularLocation>
        <location evidence="1">Nucleus</location>
    </subcellularLocation>
</comment>
<dbReference type="GO" id="GO:0098505">
    <property type="term" value="F:G-rich strand telomeric DNA binding"/>
    <property type="evidence" value="ECO:0007669"/>
    <property type="project" value="TreeGrafter"/>
</dbReference>
<comment type="similarity">
    <text evidence="3">Belongs to the telombin family.</text>
</comment>
<dbReference type="SUPFAM" id="SSF50249">
    <property type="entry name" value="Nucleic acid-binding proteins"/>
    <property type="match status" value="2"/>
</dbReference>
<dbReference type="Gene3D" id="2.40.50.140">
    <property type="entry name" value="Nucleic acid-binding proteins"/>
    <property type="match status" value="2"/>
</dbReference>
<feature type="compositionally biased region" description="Low complexity" evidence="9">
    <location>
        <begin position="616"/>
        <end position="633"/>
    </location>
</feature>
<feature type="region of interest" description="Disordered" evidence="9">
    <location>
        <begin position="744"/>
        <end position="814"/>
    </location>
</feature>
<dbReference type="Pfam" id="PF15370">
    <property type="entry name" value="NOPCHAP1"/>
    <property type="match status" value="1"/>
</dbReference>
<dbReference type="CDD" id="cd04497">
    <property type="entry name" value="hPOT1_OB1_like"/>
    <property type="match status" value="1"/>
</dbReference>
<sequence>MAPPRGFIDLATAYRTKENTLVNIIGVTVDLMPPKVASSGQWMFTFKLLDPSLRDSLHGSSGLTIRYFKQDQSHLPQVQEHGDIVLLRNIKMVQQNGQPLALSHFQTGAQIFSAASIPNANYSIAFQGTKRLESRGTPDVVRLLTLEEQAYVMTLKGEINVTQLLLSRPQQIPFERKRDAAPVTNAMPPAKRPRQDANDSPSGLGKKFRLIKDTRHLTFADLVVQVVKKYNASFGACELYVTDYTENQDMFKYKAPEEETSEPQEGDTFGYNSAQRKSWPGPYGWYVLKINAKDPHATFANTRVKEGDFVLLRNVKIKAMAEGSKLEGDMWRDDMDPDKVKITLLPRRDIPEIVALQKRKEAYWAKRQTLQPKSQGEPFKLTKAEKKQQKKMKKQEERAKAAAAEAKVAERNQHVRCSNEEAALMSVKDILDPDNARHTNNVGDGTSYVLPFVNAQYRTKVHVVGYEPKALADFAVPPLPDEDAESSPIDALDWEASQKYEWHFSLLLEDVSSTQPGTEKPKIWAHVRHEDAQFLFGNDMNDPQDLRSNPQLLSKLREKLCILWGNLEEKGVRHPKLAMSCKRPSSEIEDTVTRPRRLSSKRTKLTPSEEAKSDSSEPSSCSVSVASALESSPGATKQREHYSSVSSVSANSDDDSESSLSSSSEEPSDNEDEDDTERIVTVGGPKKPVFKPARELVTGAGDLQARISALLPRLRDANALLEEDGGKSFSMEEVVEDEQHIEMDLGLGVLEEQNGSESDDSSDEEDDGLVKQEQPIFSDAANSAHEPKEGHAMERLMGRSKGEHREVGIQEVEL</sequence>
<evidence type="ECO:0000256" key="9">
    <source>
        <dbReference type="SAM" id="MobiDB-lite"/>
    </source>
</evidence>
<dbReference type="InterPro" id="IPR032042">
    <property type="entry name" value="POT1PC"/>
</dbReference>
<reference evidence="11" key="1">
    <citation type="submission" date="2023-07" db="EMBL/GenBank/DDBJ databases">
        <title>Black Yeasts Isolated from many extreme environments.</title>
        <authorList>
            <person name="Coleine C."/>
            <person name="Stajich J.E."/>
            <person name="Selbmann L."/>
        </authorList>
    </citation>
    <scope>NUCLEOTIDE SEQUENCE</scope>
    <source>
        <strain evidence="11">CCFEE 5485</strain>
    </source>
</reference>
<evidence type="ECO:0000256" key="6">
    <source>
        <dbReference type="ARBA" id="ARBA00022895"/>
    </source>
</evidence>
<dbReference type="AlphaFoldDB" id="A0AAE0WY32"/>
<dbReference type="PANTHER" id="PTHR14513:SF0">
    <property type="entry name" value="PROTECTION OF TELOMERES PROTEIN 1"/>
    <property type="match status" value="1"/>
</dbReference>
<evidence type="ECO:0000256" key="1">
    <source>
        <dbReference type="ARBA" id="ARBA00004123"/>
    </source>
</evidence>
<dbReference type="PANTHER" id="PTHR14513">
    <property type="entry name" value="PROTECTION OF TELOMERES 1"/>
    <property type="match status" value="1"/>
</dbReference>
<evidence type="ECO:0000313" key="12">
    <source>
        <dbReference type="Proteomes" id="UP001274830"/>
    </source>
</evidence>
<keyword evidence="7" id="KW-0238">DNA-binding</keyword>
<dbReference type="GO" id="GO:0000492">
    <property type="term" value="P:box C/D snoRNP assembly"/>
    <property type="evidence" value="ECO:0007669"/>
    <property type="project" value="InterPro"/>
</dbReference>
<keyword evidence="6" id="KW-0779">Telomere</keyword>
<evidence type="ECO:0000256" key="2">
    <source>
        <dbReference type="ARBA" id="ARBA00004574"/>
    </source>
</evidence>
<dbReference type="GO" id="GO:0016233">
    <property type="term" value="P:telomere capping"/>
    <property type="evidence" value="ECO:0007669"/>
    <property type="project" value="TreeGrafter"/>
</dbReference>
<feature type="region of interest" description="Disordered" evidence="9">
    <location>
        <begin position="369"/>
        <end position="390"/>
    </location>
</feature>
<feature type="region of interest" description="Disordered" evidence="9">
    <location>
        <begin position="578"/>
        <end position="689"/>
    </location>
</feature>
<name>A0AAE0WY32_9PEZI</name>
<dbReference type="FunFam" id="2.40.50.140:FF:000303">
    <property type="entry name" value="Protection of telomeres protein 1"/>
    <property type="match status" value="1"/>
</dbReference>
<dbReference type="GO" id="GO:0010521">
    <property type="term" value="F:telomerase inhibitor activity"/>
    <property type="evidence" value="ECO:0007669"/>
    <property type="project" value="TreeGrafter"/>
</dbReference>
<feature type="region of interest" description="Disordered" evidence="9">
    <location>
        <begin position="180"/>
        <end position="204"/>
    </location>
</feature>
<dbReference type="Pfam" id="PF02765">
    <property type="entry name" value="POT1"/>
    <property type="match status" value="1"/>
</dbReference>
<dbReference type="SMART" id="SM00976">
    <property type="entry name" value="Telo_bind"/>
    <property type="match status" value="1"/>
</dbReference>
<evidence type="ECO:0000256" key="4">
    <source>
        <dbReference type="ARBA" id="ARBA00015253"/>
    </source>
</evidence>
<evidence type="ECO:0000259" key="10">
    <source>
        <dbReference type="SMART" id="SM00976"/>
    </source>
</evidence>
<gene>
    <name evidence="11" type="ORF">LTR78_000433</name>
</gene>
<feature type="compositionally biased region" description="Acidic residues" evidence="9">
    <location>
        <begin position="757"/>
        <end position="767"/>
    </location>
</feature>
<dbReference type="InterPro" id="IPR011564">
    <property type="entry name" value="Telomer_end-bd_POT1/Cdc13"/>
</dbReference>
<accession>A0AAE0WY32</accession>
<evidence type="ECO:0000256" key="3">
    <source>
        <dbReference type="ARBA" id="ARBA00008442"/>
    </source>
</evidence>
<dbReference type="Pfam" id="PF16686">
    <property type="entry name" value="POT1PC"/>
    <property type="match status" value="1"/>
</dbReference>
<evidence type="ECO:0000256" key="8">
    <source>
        <dbReference type="ARBA" id="ARBA00023242"/>
    </source>
</evidence>
<evidence type="ECO:0000256" key="5">
    <source>
        <dbReference type="ARBA" id="ARBA00022454"/>
    </source>
</evidence>
<keyword evidence="12" id="KW-1185">Reference proteome</keyword>
<dbReference type="InterPro" id="IPR028389">
    <property type="entry name" value="POT1"/>
</dbReference>
<comment type="caution">
    <text evidence="11">The sequence shown here is derived from an EMBL/GenBank/DDBJ whole genome shotgun (WGS) entry which is preliminary data.</text>
</comment>
<protein>
    <recommendedName>
        <fullName evidence="4">Protection of telomeres protein 1</fullName>
    </recommendedName>
</protein>
<feature type="compositionally biased region" description="Acidic residues" evidence="9">
    <location>
        <begin position="666"/>
        <end position="676"/>
    </location>
</feature>